<reference evidence="1 2" key="1">
    <citation type="submission" date="2014-06" db="EMBL/GenBank/DDBJ databases">
        <title>Evolutionary Origins and Diversification of the Mycorrhizal Mutualists.</title>
        <authorList>
            <consortium name="DOE Joint Genome Institute"/>
            <consortium name="Mycorrhizal Genomics Consortium"/>
            <person name="Kohler A."/>
            <person name="Kuo A."/>
            <person name="Nagy L.G."/>
            <person name="Floudas D."/>
            <person name="Copeland A."/>
            <person name="Barry K.W."/>
            <person name="Cichocki N."/>
            <person name="Veneault-Fourrey C."/>
            <person name="LaButti K."/>
            <person name="Lindquist E.A."/>
            <person name="Lipzen A."/>
            <person name="Lundell T."/>
            <person name="Morin E."/>
            <person name="Murat C."/>
            <person name="Riley R."/>
            <person name="Ohm R."/>
            <person name="Sun H."/>
            <person name="Tunlid A."/>
            <person name="Henrissat B."/>
            <person name="Grigoriev I.V."/>
            <person name="Hibbett D.S."/>
            <person name="Martin F."/>
        </authorList>
    </citation>
    <scope>NUCLEOTIDE SEQUENCE [LARGE SCALE GENOMIC DNA]</scope>
    <source>
        <strain evidence="1 2">SS14</strain>
    </source>
</reference>
<gene>
    <name evidence="1" type="ORF">M422DRAFT_274318</name>
</gene>
<keyword evidence="2" id="KW-1185">Reference proteome</keyword>
<name>A0A0C9TSJ1_SPHS4</name>
<evidence type="ECO:0000313" key="1">
    <source>
        <dbReference type="EMBL" id="KIJ24824.1"/>
    </source>
</evidence>
<dbReference type="Proteomes" id="UP000054279">
    <property type="component" value="Unassembled WGS sequence"/>
</dbReference>
<evidence type="ECO:0000313" key="2">
    <source>
        <dbReference type="Proteomes" id="UP000054279"/>
    </source>
</evidence>
<proteinExistence type="predicted"/>
<dbReference type="HOGENOM" id="CLU_1161784_0_0_1"/>
<dbReference type="EMBL" id="KN837455">
    <property type="protein sequence ID" value="KIJ24824.1"/>
    <property type="molecule type" value="Genomic_DNA"/>
</dbReference>
<protein>
    <submittedName>
        <fullName evidence="1">Uncharacterized protein</fullName>
    </submittedName>
</protein>
<accession>A0A0C9TSJ1</accession>
<dbReference type="AlphaFoldDB" id="A0A0C9TSJ1"/>
<sequence length="193" mass="21399">MDLVQPLNAPCLQSLTLGDHCSTNDAKRISSCYPGLRQLRLVGLTAGAGLVGLLTPLTSLETLIIPGSVASNASLRPLIIPDAGFHCTDTIKMLVIEQPSCFWTPSKMFLSMVRRHLKEAIFPPLVFNIWTDGHKYYSKGSSSQLSVNHGVLLELAKTYLERVQITDWEPFFWDACGNARSSMMRRKTKFAAE</sequence>
<organism evidence="1 2">
    <name type="scientific">Sphaerobolus stellatus (strain SS14)</name>
    <dbReference type="NCBI Taxonomy" id="990650"/>
    <lineage>
        <taxon>Eukaryota</taxon>
        <taxon>Fungi</taxon>
        <taxon>Dikarya</taxon>
        <taxon>Basidiomycota</taxon>
        <taxon>Agaricomycotina</taxon>
        <taxon>Agaricomycetes</taxon>
        <taxon>Phallomycetidae</taxon>
        <taxon>Geastrales</taxon>
        <taxon>Sphaerobolaceae</taxon>
        <taxon>Sphaerobolus</taxon>
    </lineage>
</organism>